<reference evidence="6 7" key="1">
    <citation type="journal article" date="2024" name="J Genomics">
        <title>Draft genome sequencing and assembly of Favolaschia claudopus CIRM-BRFM 2984 isolated from oak limbs.</title>
        <authorList>
            <person name="Navarro D."/>
            <person name="Drula E."/>
            <person name="Chaduli D."/>
            <person name="Cazenave R."/>
            <person name="Ahrendt S."/>
            <person name="Wang J."/>
            <person name="Lipzen A."/>
            <person name="Daum C."/>
            <person name="Barry K."/>
            <person name="Grigoriev I.V."/>
            <person name="Favel A."/>
            <person name="Rosso M.N."/>
            <person name="Martin F."/>
        </authorList>
    </citation>
    <scope>NUCLEOTIDE SEQUENCE [LARGE SCALE GENOMIC DNA]</scope>
    <source>
        <strain evidence="6 7">CIRM-BRFM 2984</strain>
    </source>
</reference>
<dbReference type="SUPFAM" id="SSF90229">
    <property type="entry name" value="CCCH zinc finger"/>
    <property type="match status" value="1"/>
</dbReference>
<keyword evidence="2 4" id="KW-0863">Zinc-finger</keyword>
<keyword evidence="7" id="KW-1185">Reference proteome</keyword>
<dbReference type="AlphaFoldDB" id="A0AAV9ZG96"/>
<evidence type="ECO:0000256" key="3">
    <source>
        <dbReference type="ARBA" id="ARBA00022833"/>
    </source>
</evidence>
<dbReference type="Pfam" id="PF00642">
    <property type="entry name" value="zf-CCCH"/>
    <property type="match status" value="1"/>
</dbReference>
<evidence type="ECO:0000313" key="7">
    <source>
        <dbReference type="Proteomes" id="UP001362999"/>
    </source>
</evidence>
<sequence length="146" mass="16696">MSFKNGRRHQRQRSHRTKRCKYFDAGYCQTGDACTFIHVDTGGNIPADKMEMVHDDWIPSQKPFSAKKTDARKGRQHFPKWRVISGGVALGWHKNGVHPETSARLPAPAHRRRSLSLPCTLLTGRVKCVHFFCGIPWLLKNVLLHI</sequence>
<name>A0AAV9ZG96_9AGAR</name>
<evidence type="ECO:0000256" key="2">
    <source>
        <dbReference type="ARBA" id="ARBA00022771"/>
    </source>
</evidence>
<dbReference type="EMBL" id="JAWWNJ010000151">
    <property type="protein sequence ID" value="KAK6981293.1"/>
    <property type="molecule type" value="Genomic_DNA"/>
</dbReference>
<gene>
    <name evidence="6" type="ORF">R3P38DRAFT_3114432</name>
</gene>
<dbReference type="Proteomes" id="UP001362999">
    <property type="component" value="Unassembled WGS sequence"/>
</dbReference>
<protein>
    <recommendedName>
        <fullName evidence="5">C3H1-type domain-containing protein</fullName>
    </recommendedName>
</protein>
<comment type="caution">
    <text evidence="6">The sequence shown here is derived from an EMBL/GenBank/DDBJ whole genome shotgun (WGS) entry which is preliminary data.</text>
</comment>
<proteinExistence type="predicted"/>
<dbReference type="InterPro" id="IPR036855">
    <property type="entry name" value="Znf_CCCH_sf"/>
</dbReference>
<accession>A0AAV9ZG96</accession>
<evidence type="ECO:0000313" key="6">
    <source>
        <dbReference type="EMBL" id="KAK6981293.1"/>
    </source>
</evidence>
<evidence type="ECO:0000256" key="1">
    <source>
        <dbReference type="ARBA" id="ARBA00022723"/>
    </source>
</evidence>
<dbReference type="PROSITE" id="PS50103">
    <property type="entry name" value="ZF_C3H1"/>
    <property type="match status" value="1"/>
</dbReference>
<keyword evidence="3 4" id="KW-0862">Zinc</keyword>
<evidence type="ECO:0000259" key="5">
    <source>
        <dbReference type="PROSITE" id="PS50103"/>
    </source>
</evidence>
<dbReference type="GO" id="GO:0008270">
    <property type="term" value="F:zinc ion binding"/>
    <property type="evidence" value="ECO:0007669"/>
    <property type="project" value="UniProtKB-KW"/>
</dbReference>
<feature type="domain" description="C3H1-type" evidence="5">
    <location>
        <begin position="14"/>
        <end position="41"/>
    </location>
</feature>
<dbReference type="Gene3D" id="4.10.1000.10">
    <property type="entry name" value="Zinc finger, CCCH-type"/>
    <property type="match status" value="1"/>
</dbReference>
<organism evidence="6 7">
    <name type="scientific">Favolaschia claudopus</name>
    <dbReference type="NCBI Taxonomy" id="2862362"/>
    <lineage>
        <taxon>Eukaryota</taxon>
        <taxon>Fungi</taxon>
        <taxon>Dikarya</taxon>
        <taxon>Basidiomycota</taxon>
        <taxon>Agaricomycotina</taxon>
        <taxon>Agaricomycetes</taxon>
        <taxon>Agaricomycetidae</taxon>
        <taxon>Agaricales</taxon>
        <taxon>Marasmiineae</taxon>
        <taxon>Mycenaceae</taxon>
        <taxon>Favolaschia</taxon>
    </lineage>
</organism>
<keyword evidence="1 4" id="KW-0479">Metal-binding</keyword>
<dbReference type="InterPro" id="IPR000571">
    <property type="entry name" value="Znf_CCCH"/>
</dbReference>
<feature type="zinc finger region" description="C3H1-type" evidence="4">
    <location>
        <begin position="14"/>
        <end position="41"/>
    </location>
</feature>
<evidence type="ECO:0000256" key="4">
    <source>
        <dbReference type="PROSITE-ProRule" id="PRU00723"/>
    </source>
</evidence>
<dbReference type="SMART" id="SM00356">
    <property type="entry name" value="ZnF_C3H1"/>
    <property type="match status" value="1"/>
</dbReference>